<dbReference type="PANTHER" id="PTHR12630:SF6">
    <property type="entry name" value="N-ACETYLGLUCOSAMINE-1-PHOSPHOTRANSFERASE SUBUNIT GAMMA"/>
    <property type="match status" value="1"/>
</dbReference>
<feature type="signal peptide" evidence="3">
    <location>
        <begin position="1"/>
        <end position="21"/>
    </location>
</feature>
<dbReference type="InterPro" id="IPR010506">
    <property type="entry name" value="DMAP1-bd"/>
</dbReference>
<dbReference type="PROSITE" id="PS51914">
    <property type="entry name" value="MRH"/>
    <property type="match status" value="1"/>
</dbReference>
<name>A0AAV7M2Y8_PLEWA</name>
<organism evidence="6 7">
    <name type="scientific">Pleurodeles waltl</name>
    <name type="common">Iberian ribbed newt</name>
    <dbReference type="NCBI Taxonomy" id="8319"/>
    <lineage>
        <taxon>Eukaryota</taxon>
        <taxon>Metazoa</taxon>
        <taxon>Chordata</taxon>
        <taxon>Craniata</taxon>
        <taxon>Vertebrata</taxon>
        <taxon>Euteleostomi</taxon>
        <taxon>Amphibia</taxon>
        <taxon>Batrachia</taxon>
        <taxon>Caudata</taxon>
        <taxon>Salamandroidea</taxon>
        <taxon>Salamandridae</taxon>
        <taxon>Pleurodelinae</taxon>
        <taxon>Pleurodeles</taxon>
    </lineage>
</organism>
<gene>
    <name evidence="6" type="ORF">NDU88_001371</name>
</gene>
<dbReference type="PROSITE" id="PS51912">
    <property type="entry name" value="DMAP1_BIND"/>
    <property type="match status" value="1"/>
</dbReference>
<feature type="domain" description="MRH" evidence="5">
    <location>
        <begin position="66"/>
        <end position="168"/>
    </location>
</feature>
<evidence type="ECO:0000313" key="6">
    <source>
        <dbReference type="EMBL" id="KAJ1096228.1"/>
    </source>
</evidence>
<evidence type="ECO:0000313" key="7">
    <source>
        <dbReference type="Proteomes" id="UP001066276"/>
    </source>
</evidence>
<dbReference type="Pfam" id="PF13015">
    <property type="entry name" value="PRKCSH_1"/>
    <property type="match status" value="1"/>
</dbReference>
<dbReference type="SUPFAM" id="SSF50911">
    <property type="entry name" value="Mannose 6-phosphate receptor domain"/>
    <property type="match status" value="1"/>
</dbReference>
<evidence type="ECO:0000256" key="1">
    <source>
        <dbReference type="ARBA" id="ARBA00022729"/>
    </source>
</evidence>
<feature type="chain" id="PRO_5043428859" description="N-acetylglucosamine-1-phosphotransferase subunit gamma" evidence="3">
    <location>
        <begin position="22"/>
        <end position="311"/>
    </location>
</feature>
<dbReference type="AlphaFoldDB" id="A0AAV7M2Y8"/>
<protein>
    <recommendedName>
        <fullName evidence="8">N-acetylglucosamine-1-phosphotransferase subunit gamma</fullName>
    </recommendedName>
</protein>
<evidence type="ECO:0000259" key="5">
    <source>
        <dbReference type="PROSITE" id="PS51914"/>
    </source>
</evidence>
<evidence type="ECO:0000259" key="4">
    <source>
        <dbReference type="PROSITE" id="PS51912"/>
    </source>
</evidence>
<dbReference type="Gene3D" id="2.70.130.10">
    <property type="entry name" value="Mannose-6-phosphate receptor binding domain"/>
    <property type="match status" value="1"/>
</dbReference>
<keyword evidence="7" id="KW-1185">Reference proteome</keyword>
<proteinExistence type="predicted"/>
<keyword evidence="2" id="KW-1015">Disulfide bond</keyword>
<dbReference type="InterPro" id="IPR009011">
    <property type="entry name" value="Man6P_isomerase_rcpt-bd_dom_sf"/>
</dbReference>
<dbReference type="InterPro" id="IPR039794">
    <property type="entry name" value="Gtb1-like"/>
</dbReference>
<keyword evidence="1 3" id="KW-0732">Signal</keyword>
<feature type="domain" description="DMAP1-binding" evidence="4">
    <location>
        <begin position="173"/>
        <end position="277"/>
    </location>
</feature>
<reference evidence="6" key="1">
    <citation type="journal article" date="2022" name="bioRxiv">
        <title>Sequencing and chromosome-scale assembly of the giantPleurodeles waltlgenome.</title>
        <authorList>
            <person name="Brown T."/>
            <person name="Elewa A."/>
            <person name="Iarovenko S."/>
            <person name="Subramanian E."/>
            <person name="Araus A.J."/>
            <person name="Petzold A."/>
            <person name="Susuki M."/>
            <person name="Suzuki K.-i.T."/>
            <person name="Hayashi T."/>
            <person name="Toyoda A."/>
            <person name="Oliveira C."/>
            <person name="Osipova E."/>
            <person name="Leigh N.D."/>
            <person name="Simon A."/>
            <person name="Yun M.H."/>
        </authorList>
    </citation>
    <scope>NUCLEOTIDE SEQUENCE</scope>
    <source>
        <strain evidence="6">20211129_DDA</strain>
        <tissue evidence="6">Liver</tissue>
    </source>
</reference>
<evidence type="ECO:0008006" key="8">
    <source>
        <dbReference type="Google" id="ProtNLM"/>
    </source>
</evidence>
<dbReference type="InterPro" id="IPR044865">
    <property type="entry name" value="MRH_dom"/>
</dbReference>
<evidence type="ECO:0000256" key="3">
    <source>
        <dbReference type="SAM" id="SignalP"/>
    </source>
</evidence>
<sequence length="311" mass="35686">MGRRRTVSLGLWALYAQLVLSTKMKIVEEPNTFGLNNPFVPQSNKLQPKVEPSSVSGPPHLFRLAGKCFNFLESTYKYEFCPFHNVTQHEQSFRWNAYSGILGIWHEWEIENNTFVGMWMREGDSCGNKNRQTKVLLVCGRSNKLVQVSEPSTCVYSLTFETPLVCHPHSLLVYPTLSETLRRKWDEAEQALYDELITLQGYKKKLKAIFEEVGYIKSAVGKQSEKQRKTKVVHLETLETCKNKYEELTKEVQRLRGLLAQNGISYGNKSDTASNENVSNEKAFAQQTKLEVLKENEHLRGDTGIRDDSRL</sequence>
<dbReference type="GO" id="GO:0005794">
    <property type="term" value="C:Golgi apparatus"/>
    <property type="evidence" value="ECO:0007669"/>
    <property type="project" value="TreeGrafter"/>
</dbReference>
<dbReference type="Proteomes" id="UP001066276">
    <property type="component" value="Chromosome 10"/>
</dbReference>
<accession>A0AAV7M2Y8</accession>
<evidence type="ECO:0000256" key="2">
    <source>
        <dbReference type="ARBA" id="ARBA00023157"/>
    </source>
</evidence>
<dbReference type="EMBL" id="JANPWB010000014">
    <property type="protein sequence ID" value="KAJ1096228.1"/>
    <property type="molecule type" value="Genomic_DNA"/>
</dbReference>
<dbReference type="InterPro" id="IPR036607">
    <property type="entry name" value="PRKCSH"/>
</dbReference>
<comment type="caution">
    <text evidence="6">The sequence shown here is derived from an EMBL/GenBank/DDBJ whole genome shotgun (WGS) entry which is preliminary data.</text>
</comment>
<dbReference type="PANTHER" id="PTHR12630">
    <property type="entry name" value="N-LINKED OLIGOSACCHARIDE PROCESSING"/>
    <property type="match status" value="1"/>
</dbReference>